<comment type="caution">
    <text evidence="1">The sequence shown here is derived from an EMBL/GenBank/DDBJ whole genome shotgun (WGS) entry which is preliminary data.</text>
</comment>
<accession>X1I7F3</accession>
<feature type="non-terminal residue" evidence="1">
    <location>
        <position position="120"/>
    </location>
</feature>
<dbReference type="AlphaFoldDB" id="X1I7F3"/>
<dbReference type="Gene3D" id="3.60.10.10">
    <property type="entry name" value="Endonuclease/exonuclease/phosphatase"/>
    <property type="match status" value="1"/>
</dbReference>
<evidence type="ECO:0000313" key="1">
    <source>
        <dbReference type="EMBL" id="GAH78341.1"/>
    </source>
</evidence>
<dbReference type="EMBL" id="BARU01041825">
    <property type="protein sequence ID" value="GAH78341.1"/>
    <property type="molecule type" value="Genomic_DNA"/>
</dbReference>
<gene>
    <name evidence="1" type="ORF">S03H2_64401</name>
</gene>
<name>X1I7F3_9ZZZZ</name>
<organism evidence="1">
    <name type="scientific">marine sediment metagenome</name>
    <dbReference type="NCBI Taxonomy" id="412755"/>
    <lineage>
        <taxon>unclassified sequences</taxon>
        <taxon>metagenomes</taxon>
        <taxon>ecological metagenomes</taxon>
    </lineage>
</organism>
<reference evidence="1" key="1">
    <citation type="journal article" date="2014" name="Front. Microbiol.">
        <title>High frequency of phylogenetically diverse reductive dehalogenase-homologous genes in deep subseafloor sedimentary metagenomes.</title>
        <authorList>
            <person name="Kawai M."/>
            <person name="Futagami T."/>
            <person name="Toyoda A."/>
            <person name="Takaki Y."/>
            <person name="Nishi S."/>
            <person name="Hori S."/>
            <person name="Arai W."/>
            <person name="Tsubouchi T."/>
            <person name="Morono Y."/>
            <person name="Uchiyama I."/>
            <person name="Ito T."/>
            <person name="Fujiyama A."/>
            <person name="Inagaki F."/>
            <person name="Takami H."/>
        </authorList>
    </citation>
    <scope>NUCLEOTIDE SEQUENCE</scope>
    <source>
        <strain evidence="1">Expedition CK06-06</strain>
    </source>
</reference>
<sequence>MRKNAHVLSKNEQKCALFGPLFGTPPAHLVLCGQFVSRISYLAEKAGFAYSVHGEHVKGMKICYGTGLLSMLALREPLAITFDASPPTFSKGFVVATVDWPGEPNIKVDVVSVHLDFLRK</sequence>
<dbReference type="InterPro" id="IPR036691">
    <property type="entry name" value="Endo/exonu/phosph_ase_sf"/>
</dbReference>
<proteinExistence type="predicted"/>
<protein>
    <submittedName>
        <fullName evidence="1">Uncharacterized protein</fullName>
    </submittedName>
</protein>